<gene>
    <name evidence="1" type="ORF">JCM19301_2427</name>
    <name evidence="2" type="ORF">JCM19302_3767</name>
    <name evidence="3" type="ORF">JCM19538_2319</name>
</gene>
<keyword evidence="5" id="KW-1185">Reference proteome</keyword>
<protein>
    <submittedName>
        <fullName evidence="2">Uncharacterized protein</fullName>
    </submittedName>
</protein>
<dbReference type="Proteomes" id="UP000029646">
    <property type="component" value="Unassembled WGS sequence"/>
</dbReference>
<evidence type="ECO:0000313" key="4">
    <source>
        <dbReference type="Proteomes" id="UP000029646"/>
    </source>
</evidence>
<organism evidence="2 4">
    <name type="scientific">Jejuia pallidilutea</name>
    <dbReference type="NCBI Taxonomy" id="504487"/>
    <lineage>
        <taxon>Bacteria</taxon>
        <taxon>Pseudomonadati</taxon>
        <taxon>Bacteroidota</taxon>
        <taxon>Flavobacteriia</taxon>
        <taxon>Flavobacteriales</taxon>
        <taxon>Flavobacteriaceae</taxon>
        <taxon>Jejuia</taxon>
    </lineage>
</organism>
<dbReference type="Proteomes" id="UP000029641">
    <property type="component" value="Unassembled WGS sequence"/>
</dbReference>
<reference evidence="5" key="1">
    <citation type="journal article" date="2014" name="Genome Announc.">
        <title>Draft Genome Sequence of Marine Flavobacterium Jejuia pallidilutea Strain 11shimoA1 and Pigmentation Mutants.</title>
        <authorList>
            <person name="Takatani N."/>
            <person name="Nakanishi M."/>
            <person name="Meirelles P."/>
            <person name="Mino S."/>
            <person name="Suda W."/>
            <person name="Oshima K."/>
            <person name="Hattori M."/>
            <person name="Ohkuma M."/>
            <person name="Hosokawa M."/>
            <person name="Miyashita K."/>
            <person name="Thompson F.L."/>
            <person name="Niwa A."/>
            <person name="Sawabe T."/>
            <person name="Sawabe T."/>
        </authorList>
    </citation>
    <scope>NUCLEOTIDE SEQUENCE [LARGE SCALE GENOMIC DNA]</scope>
    <source>
        <strain evidence="5">JCM 19538</strain>
    </source>
</reference>
<dbReference type="EMBL" id="BBNR01000004">
    <property type="protein sequence ID" value="GAL66332.1"/>
    <property type="molecule type" value="Genomic_DNA"/>
</dbReference>
<comment type="caution">
    <text evidence="2">The sequence shown here is derived from an EMBL/GenBank/DDBJ whole genome shotgun (WGS) entry which is preliminary data.</text>
</comment>
<name>A0A090W066_9FLAO</name>
<evidence type="ECO:0000313" key="2">
    <source>
        <dbReference type="EMBL" id="GAL69578.1"/>
    </source>
</evidence>
<dbReference type="Proteomes" id="UP000030184">
    <property type="component" value="Unassembled WGS sequence"/>
</dbReference>
<dbReference type="AlphaFoldDB" id="A0A090W066"/>
<evidence type="ECO:0000313" key="3">
    <source>
        <dbReference type="EMBL" id="GAL87956.1"/>
    </source>
</evidence>
<dbReference type="eggNOG" id="ENOG5032S93">
    <property type="taxonomic scope" value="Bacteria"/>
</dbReference>
<dbReference type="STRING" id="504487.JCM19538_2319"/>
<accession>A0A090W066</accession>
<dbReference type="EMBL" id="BBNS01000002">
    <property type="protein sequence ID" value="GAL69578.1"/>
    <property type="molecule type" value="Genomic_DNA"/>
</dbReference>
<proteinExistence type="predicted"/>
<sequence length="170" mass="19723">MSEFRYQLFPRSFGITEQVERAIKCFENNFYLIDSSKFNYSSNEVLEIVRDDLEMIGFKIEKSKKQDDKIRVPVLFGLNNKIDKYFDADGISEDLSIVLEVEAGRAFRNNQFLKDIFQACMMPSVEYLILTVRNTYAGTDDFTSIFAFIETLYVNGRLQLPLKGIVLIGY</sequence>
<dbReference type="OrthoDB" id="2087554at2"/>
<evidence type="ECO:0000313" key="5">
    <source>
        <dbReference type="Proteomes" id="UP000030184"/>
    </source>
</evidence>
<dbReference type="EMBL" id="BBNY01000001">
    <property type="protein sequence ID" value="GAL87956.1"/>
    <property type="molecule type" value="Genomic_DNA"/>
</dbReference>
<evidence type="ECO:0000313" key="1">
    <source>
        <dbReference type="EMBL" id="GAL66332.1"/>
    </source>
</evidence>